<dbReference type="PANTHER" id="PTHR43236:SF2">
    <property type="entry name" value="BLL0069 PROTEIN"/>
    <property type="match status" value="1"/>
</dbReference>
<protein>
    <submittedName>
        <fullName evidence="2">ImmA/IrrE family metallo-endopeptidase</fullName>
    </submittedName>
</protein>
<dbReference type="InterPro" id="IPR052345">
    <property type="entry name" value="Rad_response_metalloprotease"/>
</dbReference>
<keyword evidence="3" id="KW-1185">Reference proteome</keyword>
<comment type="caution">
    <text evidence="2">The sequence shown here is derived from an EMBL/GenBank/DDBJ whole genome shotgun (WGS) entry which is preliminary data.</text>
</comment>
<feature type="domain" description="IrrE N-terminal-like" evidence="1">
    <location>
        <begin position="37"/>
        <end position="177"/>
    </location>
</feature>
<dbReference type="PANTHER" id="PTHR43236">
    <property type="entry name" value="ANTITOXIN HIGA1"/>
    <property type="match status" value="1"/>
</dbReference>
<proteinExistence type="predicted"/>
<dbReference type="EMBL" id="JAROCY010000029">
    <property type="protein sequence ID" value="MDF8335524.1"/>
    <property type="molecule type" value="Genomic_DNA"/>
</dbReference>
<dbReference type="Proteomes" id="UP001222770">
    <property type="component" value="Unassembled WGS sequence"/>
</dbReference>
<dbReference type="Gene3D" id="1.10.10.2910">
    <property type="match status" value="1"/>
</dbReference>
<organism evidence="2 3">
    <name type="scientific">Novosphingobium cyanobacteriorum</name>
    <dbReference type="NCBI Taxonomy" id="3024215"/>
    <lineage>
        <taxon>Bacteria</taxon>
        <taxon>Pseudomonadati</taxon>
        <taxon>Pseudomonadota</taxon>
        <taxon>Alphaproteobacteria</taxon>
        <taxon>Sphingomonadales</taxon>
        <taxon>Sphingomonadaceae</taxon>
        <taxon>Novosphingobium</taxon>
    </lineage>
</organism>
<evidence type="ECO:0000313" key="3">
    <source>
        <dbReference type="Proteomes" id="UP001222770"/>
    </source>
</evidence>
<gene>
    <name evidence="2" type="ORF">POM99_20140</name>
</gene>
<reference evidence="2 3" key="1">
    <citation type="submission" date="2023-03" db="EMBL/GenBank/DDBJ databases">
        <title>Novosphingobium cyanobacteriorum sp. nov., isolated from a eutrophic reservoir during the Microcystis bloom period.</title>
        <authorList>
            <person name="Kang M."/>
            <person name="Le V."/>
            <person name="Ko S.-R."/>
            <person name="Lee S.-A."/>
            <person name="Ahn C.-Y."/>
        </authorList>
    </citation>
    <scope>NUCLEOTIDE SEQUENCE [LARGE SCALE GENOMIC DNA]</scope>
    <source>
        <strain evidence="2 3">HBC54</strain>
    </source>
</reference>
<dbReference type="InterPro" id="IPR010359">
    <property type="entry name" value="IrrE_HExxH"/>
</dbReference>
<sequence length="180" mass="20109">MSYGQDTARQAAREILTEFGVEAAPVPVERIIKKKCIRLQFSPLDEALSGMAVIKDDVAVIGVNALHHPNRQRFTMAHELGHHILHREHLIGTVHVDKGFAVFIGGQRAMLRDEKSAEGTDIMEIQANAFASELLMPSFLIEKLIDLSSFGLEDVDQLNALAKRFKVSPQAMQYRLMAFN</sequence>
<dbReference type="RefSeq" id="WP_277280485.1">
    <property type="nucleotide sequence ID" value="NZ_JAROCY010000029.1"/>
</dbReference>
<dbReference type="Pfam" id="PF06114">
    <property type="entry name" value="Peptidase_M78"/>
    <property type="match status" value="1"/>
</dbReference>
<accession>A0ABT6CPX1</accession>
<evidence type="ECO:0000259" key="1">
    <source>
        <dbReference type="Pfam" id="PF06114"/>
    </source>
</evidence>
<evidence type="ECO:0000313" key="2">
    <source>
        <dbReference type="EMBL" id="MDF8335524.1"/>
    </source>
</evidence>
<name>A0ABT6CPX1_9SPHN</name>